<evidence type="ECO:0000256" key="1">
    <source>
        <dbReference type="ARBA" id="ARBA00004123"/>
    </source>
</evidence>
<name>A0A9W2YJV6_BIOGL</name>
<dbReference type="GO" id="GO:0004683">
    <property type="term" value="F:calcium/calmodulin-dependent protein kinase activity"/>
    <property type="evidence" value="ECO:0007669"/>
    <property type="project" value="UniProtKB-EC"/>
</dbReference>
<evidence type="ECO:0000256" key="4">
    <source>
        <dbReference type="ARBA" id="ARBA00022490"/>
    </source>
</evidence>
<dbReference type="PANTHER" id="PTHR43895">
    <property type="entry name" value="CALCIUM/CALMODULIN-DEPENDENT PROTEIN KINASE KINASE-RELATED"/>
    <property type="match status" value="1"/>
</dbReference>
<keyword evidence="7" id="KW-0808">Transferase</keyword>
<dbReference type="PROSITE" id="PS00108">
    <property type="entry name" value="PROTEIN_KINASE_ST"/>
    <property type="match status" value="1"/>
</dbReference>
<comment type="catalytic activity">
    <reaction evidence="13">
        <text>L-threonyl-[protein] + ATP = O-phospho-L-threonyl-[protein] + ADP + H(+)</text>
        <dbReference type="Rhea" id="RHEA:46608"/>
        <dbReference type="Rhea" id="RHEA-COMP:11060"/>
        <dbReference type="Rhea" id="RHEA-COMP:11605"/>
        <dbReference type="ChEBI" id="CHEBI:15378"/>
        <dbReference type="ChEBI" id="CHEBI:30013"/>
        <dbReference type="ChEBI" id="CHEBI:30616"/>
        <dbReference type="ChEBI" id="CHEBI:61977"/>
        <dbReference type="ChEBI" id="CHEBI:456216"/>
        <dbReference type="EC" id="2.7.11.17"/>
    </reaction>
</comment>
<evidence type="ECO:0000256" key="3">
    <source>
        <dbReference type="ARBA" id="ARBA00012434"/>
    </source>
</evidence>
<dbReference type="FunFam" id="3.30.200.20:FF:000429">
    <property type="entry name" value="Calcium/calmodulin-dependent protein kinase kinase"/>
    <property type="match status" value="1"/>
</dbReference>
<keyword evidence="8 15" id="KW-0547">Nucleotide-binding</keyword>
<dbReference type="GO" id="GO:0061762">
    <property type="term" value="P:CAMKK-AMPK signaling cascade"/>
    <property type="evidence" value="ECO:0007669"/>
    <property type="project" value="TreeGrafter"/>
</dbReference>
<dbReference type="SUPFAM" id="SSF56112">
    <property type="entry name" value="Protein kinase-like (PK-like)"/>
    <property type="match status" value="1"/>
</dbReference>
<protein>
    <recommendedName>
        <fullName evidence="3">calcium/calmodulin-dependent protein kinase</fullName>
        <ecNumber evidence="3">2.7.11.17</ecNumber>
    </recommendedName>
</protein>
<keyword evidence="10 15" id="KW-0067">ATP-binding</keyword>
<evidence type="ECO:0000256" key="15">
    <source>
        <dbReference type="PROSITE-ProRule" id="PRU10141"/>
    </source>
</evidence>
<sequence length="783" mass="86943">MYRKFKLEVTNPTGVSSICSLDVRHATAPIAKKAPRLGEISESKEDNCTDKMTTGNCHFARGQDNQDDMVNKHSSTSSSPDRDPAGLTDLDRSCRSDGKSYSLPRGYQCAEDTDLKPSYRGSHNLSKPPPLNHVTRSSTYSANSLESSLTSADLVGNNNNSPADLIINNHIGQTGQVVSAGGNSQQNQNGEQFGGHTPSSPLVHSGRGILPQSSPVHLLQRKISNITVDSGRSSTSGGTDDNNEWAFDEEDEDALVDGVEEREEDLIPRRHSLACVDSTGHLNVPQYPDFLLANDVSPDLRFFRTHSSSRDVTASAQGEPEDKASPSATTAPVSVKRAPKIVYSHSEDRLTASSGQHRAIIPSLPYSPYGSPTASPRLKRQPTMETHRVSVSDADGYTQLNQYKLKDEIGKGSYGIVKLAYNEQNDVHYAMKILSKTKLMKKAGFFRRMPPNRDGRKNSRPPNPLERVYREIAILKKLDHPNVVKLVEVLDDPDEDKLYLVFELVEKGEVMTVPSATPFTEELSRSYFRDIISGIEYLHYQKIIHRDIKPSNLLLGDDDHIKIADFGVSNEFSGGDAFLTNTAGTPAFMAPETLQDDAQNFQGKALDIWAMGVTLYCFTFGKVPFEEEYVLGLHKKILKDSVQFPEKPEVSEELKDLILQMLDKNPTTRITLSEIKEHDWVTCHGQFPMPSEEANCELVTLTEEDLANVVKHVPKIETLIMVKKILKQRSFRNPYIGTKLSANVKEEFKRTGRSNSAPESFNHVVKRKVSSDANIDVPLMEDS</sequence>
<keyword evidence="12" id="KW-0539">Nucleus</keyword>
<feature type="region of interest" description="Disordered" evidence="16">
    <location>
        <begin position="227"/>
        <end position="249"/>
    </location>
</feature>
<dbReference type="Gene3D" id="1.10.510.10">
    <property type="entry name" value="Transferase(Phosphotransferase) domain 1"/>
    <property type="match status" value="1"/>
</dbReference>
<evidence type="ECO:0000256" key="2">
    <source>
        <dbReference type="ARBA" id="ARBA00004496"/>
    </source>
</evidence>
<evidence type="ECO:0000313" key="19">
    <source>
        <dbReference type="RefSeq" id="XP_055862947.1"/>
    </source>
</evidence>
<keyword evidence="4" id="KW-0963">Cytoplasm</keyword>
<proteinExistence type="predicted"/>
<keyword evidence="6" id="KW-0597">Phosphoprotein</keyword>
<feature type="compositionally biased region" description="Low complexity" evidence="16">
    <location>
        <begin position="227"/>
        <end position="240"/>
    </location>
</feature>
<dbReference type="RefSeq" id="XP_055862949.1">
    <property type="nucleotide sequence ID" value="XM_056006974.1"/>
</dbReference>
<feature type="binding site" evidence="15">
    <location>
        <position position="432"/>
    </location>
    <ligand>
        <name>ATP</name>
        <dbReference type="ChEBI" id="CHEBI:30616"/>
    </ligand>
</feature>
<dbReference type="InterPro" id="IPR008271">
    <property type="entry name" value="Ser/Thr_kinase_AS"/>
</dbReference>
<evidence type="ECO:0000256" key="12">
    <source>
        <dbReference type="ARBA" id="ARBA00023242"/>
    </source>
</evidence>
<dbReference type="Proteomes" id="UP001165740">
    <property type="component" value="Chromosome 12"/>
</dbReference>
<dbReference type="InterPro" id="IPR017441">
    <property type="entry name" value="Protein_kinase_ATP_BS"/>
</dbReference>
<evidence type="ECO:0000256" key="13">
    <source>
        <dbReference type="ARBA" id="ARBA00047307"/>
    </source>
</evidence>
<dbReference type="RefSeq" id="XP_055862947.1">
    <property type="nucleotide sequence ID" value="XM_056006972.1"/>
</dbReference>
<accession>A0A9W2YJV6</accession>
<keyword evidence="9" id="KW-0418">Kinase</keyword>
<comment type="subcellular location">
    <subcellularLocation>
        <location evidence="2">Cytoplasm</location>
    </subcellularLocation>
    <subcellularLocation>
        <location evidence="1">Nucleus</location>
    </subcellularLocation>
</comment>
<dbReference type="PROSITE" id="PS00107">
    <property type="entry name" value="PROTEIN_KINASE_ATP"/>
    <property type="match status" value="1"/>
</dbReference>
<keyword evidence="5" id="KW-0723">Serine/threonine-protein kinase</keyword>
<dbReference type="OMA" id="DIHYAMK"/>
<dbReference type="Pfam" id="PF00069">
    <property type="entry name" value="Pkinase"/>
    <property type="match status" value="1"/>
</dbReference>
<dbReference type="AlphaFoldDB" id="A0A9W2YJV6"/>
<dbReference type="GeneID" id="106057138"/>
<dbReference type="GO" id="GO:0005516">
    <property type="term" value="F:calmodulin binding"/>
    <property type="evidence" value="ECO:0007669"/>
    <property type="project" value="UniProtKB-KW"/>
</dbReference>
<reference evidence="19 20" key="1">
    <citation type="submission" date="2025-04" db="UniProtKB">
        <authorList>
            <consortium name="RefSeq"/>
        </authorList>
    </citation>
    <scope>IDENTIFICATION</scope>
</reference>
<gene>
    <name evidence="19 20 21" type="primary">LOC106057138</name>
</gene>
<dbReference type="RefSeq" id="XP_055862948.1">
    <property type="nucleotide sequence ID" value="XM_056006973.1"/>
</dbReference>
<feature type="domain" description="Protein kinase" evidence="17">
    <location>
        <begin position="403"/>
        <end position="681"/>
    </location>
</feature>
<dbReference type="SMART" id="SM00220">
    <property type="entry name" value="S_TKc"/>
    <property type="match status" value="1"/>
</dbReference>
<evidence type="ECO:0000259" key="17">
    <source>
        <dbReference type="PROSITE" id="PS50011"/>
    </source>
</evidence>
<evidence type="ECO:0000256" key="5">
    <source>
        <dbReference type="ARBA" id="ARBA00022527"/>
    </source>
</evidence>
<evidence type="ECO:0000256" key="16">
    <source>
        <dbReference type="SAM" id="MobiDB-lite"/>
    </source>
</evidence>
<evidence type="ECO:0000313" key="18">
    <source>
        <dbReference type="Proteomes" id="UP001165740"/>
    </source>
</evidence>
<dbReference type="FunFam" id="1.10.510.10:FF:000091">
    <property type="entry name" value="Calcium/calmodulin-dependent protein kinase kinase 2 isoform 1"/>
    <property type="match status" value="1"/>
</dbReference>
<feature type="compositionally biased region" description="Low complexity" evidence="16">
    <location>
        <begin position="181"/>
        <end position="195"/>
    </location>
</feature>
<evidence type="ECO:0000256" key="7">
    <source>
        <dbReference type="ARBA" id="ARBA00022679"/>
    </source>
</evidence>
<evidence type="ECO:0000313" key="20">
    <source>
        <dbReference type="RefSeq" id="XP_055862948.1"/>
    </source>
</evidence>
<dbReference type="InterPro" id="IPR011009">
    <property type="entry name" value="Kinase-like_dom_sf"/>
</dbReference>
<evidence type="ECO:0000256" key="11">
    <source>
        <dbReference type="ARBA" id="ARBA00022860"/>
    </source>
</evidence>
<feature type="compositionally biased region" description="Basic and acidic residues" evidence="16">
    <location>
        <begin position="80"/>
        <end position="98"/>
    </location>
</feature>
<dbReference type="PROSITE" id="PS50011">
    <property type="entry name" value="PROTEIN_KINASE_DOM"/>
    <property type="match status" value="1"/>
</dbReference>
<evidence type="ECO:0000256" key="8">
    <source>
        <dbReference type="ARBA" id="ARBA00022741"/>
    </source>
</evidence>
<feature type="region of interest" description="Disordered" evidence="16">
    <location>
        <begin position="308"/>
        <end position="384"/>
    </location>
</feature>
<evidence type="ECO:0000256" key="9">
    <source>
        <dbReference type="ARBA" id="ARBA00022777"/>
    </source>
</evidence>
<feature type="region of interest" description="Disordered" evidence="16">
    <location>
        <begin position="55"/>
        <end position="139"/>
    </location>
</feature>
<dbReference type="GO" id="GO:0031981">
    <property type="term" value="C:nuclear lumen"/>
    <property type="evidence" value="ECO:0007669"/>
    <property type="project" value="UniProtKB-ARBA"/>
</dbReference>
<feature type="region of interest" description="Disordered" evidence="16">
    <location>
        <begin position="176"/>
        <end position="211"/>
    </location>
</feature>
<evidence type="ECO:0000256" key="10">
    <source>
        <dbReference type="ARBA" id="ARBA00022840"/>
    </source>
</evidence>
<keyword evidence="11" id="KW-0112">Calmodulin-binding</keyword>
<evidence type="ECO:0000256" key="6">
    <source>
        <dbReference type="ARBA" id="ARBA00022553"/>
    </source>
</evidence>
<evidence type="ECO:0000256" key="14">
    <source>
        <dbReference type="ARBA" id="ARBA00047430"/>
    </source>
</evidence>
<dbReference type="GO" id="GO:0005524">
    <property type="term" value="F:ATP binding"/>
    <property type="evidence" value="ECO:0007669"/>
    <property type="project" value="UniProtKB-UniRule"/>
</dbReference>
<comment type="catalytic activity">
    <reaction evidence="14">
        <text>L-seryl-[protein] + ATP = O-phospho-L-seryl-[protein] + ADP + H(+)</text>
        <dbReference type="Rhea" id="RHEA:17989"/>
        <dbReference type="Rhea" id="RHEA-COMP:9863"/>
        <dbReference type="Rhea" id="RHEA-COMP:11604"/>
        <dbReference type="ChEBI" id="CHEBI:15378"/>
        <dbReference type="ChEBI" id="CHEBI:29999"/>
        <dbReference type="ChEBI" id="CHEBI:30616"/>
        <dbReference type="ChEBI" id="CHEBI:83421"/>
        <dbReference type="ChEBI" id="CHEBI:456216"/>
        <dbReference type="EC" id="2.7.11.17"/>
    </reaction>
</comment>
<dbReference type="Gene3D" id="3.30.200.20">
    <property type="entry name" value="Phosphorylase Kinase, domain 1"/>
    <property type="match status" value="1"/>
</dbReference>
<organism evidence="18 21">
    <name type="scientific">Biomphalaria glabrata</name>
    <name type="common">Bloodfluke planorb</name>
    <name type="synonym">Freshwater snail</name>
    <dbReference type="NCBI Taxonomy" id="6526"/>
    <lineage>
        <taxon>Eukaryota</taxon>
        <taxon>Metazoa</taxon>
        <taxon>Spiralia</taxon>
        <taxon>Lophotrochozoa</taxon>
        <taxon>Mollusca</taxon>
        <taxon>Gastropoda</taxon>
        <taxon>Heterobranchia</taxon>
        <taxon>Euthyneura</taxon>
        <taxon>Panpulmonata</taxon>
        <taxon>Hygrophila</taxon>
        <taxon>Lymnaeoidea</taxon>
        <taxon>Planorbidae</taxon>
        <taxon>Biomphalaria</taxon>
    </lineage>
</organism>
<evidence type="ECO:0000313" key="21">
    <source>
        <dbReference type="RefSeq" id="XP_055862949.1"/>
    </source>
</evidence>
<keyword evidence="18" id="KW-1185">Reference proteome</keyword>
<dbReference type="OrthoDB" id="68483at2759"/>
<dbReference type="CDD" id="cd14118">
    <property type="entry name" value="STKc_CAMKK"/>
    <property type="match status" value="1"/>
</dbReference>
<dbReference type="EC" id="2.7.11.17" evidence="3"/>
<dbReference type="InterPro" id="IPR000719">
    <property type="entry name" value="Prot_kinase_dom"/>
</dbReference>
<dbReference type="PANTHER" id="PTHR43895:SF164">
    <property type="entry name" value="CALCIUM_CALMODULIN-DEPENDENT PROTEIN KINASE KINASE"/>
    <property type="match status" value="1"/>
</dbReference>
<dbReference type="GO" id="GO:0005737">
    <property type="term" value="C:cytoplasm"/>
    <property type="evidence" value="ECO:0007669"/>
    <property type="project" value="UniProtKB-SubCell"/>
</dbReference>